<dbReference type="SUPFAM" id="SSF58104">
    <property type="entry name" value="Methyl-accepting chemotaxis protein (MCP) signaling domain"/>
    <property type="match status" value="1"/>
</dbReference>
<dbReference type="EMBL" id="JAAGOH010000009">
    <property type="protein sequence ID" value="NDY91462.1"/>
    <property type="molecule type" value="Genomic_DNA"/>
</dbReference>
<dbReference type="InterPro" id="IPR004089">
    <property type="entry name" value="MCPsignal_dom"/>
</dbReference>
<accession>A0A7C9TJW5</accession>
<proteinExistence type="inferred from homology"/>
<dbReference type="PANTHER" id="PTHR43531:SF11">
    <property type="entry name" value="METHYL-ACCEPTING CHEMOTAXIS PROTEIN 3"/>
    <property type="match status" value="1"/>
</dbReference>
<dbReference type="PANTHER" id="PTHR43531">
    <property type="entry name" value="PROTEIN ICFG"/>
    <property type="match status" value="1"/>
</dbReference>
<organism evidence="7 8">
    <name type="scientific">Ideonella livida</name>
    <dbReference type="NCBI Taxonomy" id="2707176"/>
    <lineage>
        <taxon>Bacteria</taxon>
        <taxon>Pseudomonadati</taxon>
        <taxon>Pseudomonadota</taxon>
        <taxon>Betaproteobacteria</taxon>
        <taxon>Burkholderiales</taxon>
        <taxon>Sphaerotilaceae</taxon>
        <taxon>Ideonella</taxon>
    </lineage>
</organism>
<evidence type="ECO:0000256" key="4">
    <source>
        <dbReference type="SAM" id="Coils"/>
    </source>
</evidence>
<comment type="similarity">
    <text evidence="2">Belongs to the methyl-accepting chemotaxis (MCP) protein family.</text>
</comment>
<keyword evidence="3" id="KW-0807">Transducer</keyword>
<evidence type="ECO:0000256" key="2">
    <source>
        <dbReference type="ARBA" id="ARBA00029447"/>
    </source>
</evidence>
<dbReference type="GO" id="GO:0006935">
    <property type="term" value="P:chemotaxis"/>
    <property type="evidence" value="ECO:0007669"/>
    <property type="project" value="UniProtKB-KW"/>
</dbReference>
<dbReference type="RefSeq" id="WP_163457312.1">
    <property type="nucleotide sequence ID" value="NZ_JAAGOH010000009.1"/>
</dbReference>
<reference evidence="7 8" key="1">
    <citation type="submission" date="2020-02" db="EMBL/GenBank/DDBJ databases">
        <title>Ideonella bacterium strain TBM-1.</title>
        <authorList>
            <person name="Chen W.-M."/>
        </authorList>
    </citation>
    <scope>NUCLEOTIDE SEQUENCE [LARGE SCALE GENOMIC DNA]</scope>
    <source>
        <strain evidence="7 8">TBM-1</strain>
    </source>
</reference>
<feature type="transmembrane region" description="Helical" evidence="5">
    <location>
        <begin position="374"/>
        <end position="395"/>
    </location>
</feature>
<keyword evidence="5" id="KW-0472">Membrane</keyword>
<comment type="caution">
    <text evidence="7">The sequence shown here is derived from an EMBL/GenBank/DDBJ whole genome shotgun (WGS) entry which is preliminary data.</text>
</comment>
<evidence type="ECO:0000259" key="6">
    <source>
        <dbReference type="PROSITE" id="PS50111"/>
    </source>
</evidence>
<feature type="coiled-coil region" evidence="4">
    <location>
        <begin position="508"/>
        <end position="542"/>
    </location>
</feature>
<keyword evidence="8" id="KW-1185">Reference proteome</keyword>
<dbReference type="Proteomes" id="UP000484255">
    <property type="component" value="Unassembled WGS sequence"/>
</dbReference>
<evidence type="ECO:0000256" key="3">
    <source>
        <dbReference type="PROSITE-ProRule" id="PRU00284"/>
    </source>
</evidence>
<evidence type="ECO:0000313" key="8">
    <source>
        <dbReference type="Proteomes" id="UP000484255"/>
    </source>
</evidence>
<keyword evidence="5" id="KW-0812">Transmembrane</keyword>
<evidence type="ECO:0000256" key="5">
    <source>
        <dbReference type="SAM" id="Phobius"/>
    </source>
</evidence>
<evidence type="ECO:0000313" key="7">
    <source>
        <dbReference type="EMBL" id="NDY91462.1"/>
    </source>
</evidence>
<feature type="domain" description="Methyl-accepting transducer" evidence="6">
    <location>
        <begin position="451"/>
        <end position="680"/>
    </location>
</feature>
<dbReference type="AlphaFoldDB" id="A0A7C9TJW5"/>
<evidence type="ECO:0000256" key="1">
    <source>
        <dbReference type="ARBA" id="ARBA00022500"/>
    </source>
</evidence>
<dbReference type="PROSITE" id="PS50111">
    <property type="entry name" value="CHEMOTAXIS_TRANSDUC_2"/>
    <property type="match status" value="1"/>
</dbReference>
<dbReference type="SMART" id="SM00283">
    <property type="entry name" value="MA"/>
    <property type="match status" value="1"/>
</dbReference>
<dbReference type="InterPro" id="IPR051310">
    <property type="entry name" value="MCP_chemotaxis"/>
</dbReference>
<name>A0A7C9TJW5_9BURK</name>
<keyword evidence="1" id="KW-0145">Chemotaxis</keyword>
<protein>
    <recommendedName>
        <fullName evidence="6">Methyl-accepting transducer domain-containing protein</fullName>
    </recommendedName>
</protein>
<sequence length="696" mass="72673">MKFSLNASPAKAWLTRLRGYFRYHGLSSPGVRLMRNLSMDAKDGVVALLVALPIAWAGLHWLAQTDARSQALAQAVRLAELQAQATTAAQAWQAMASAPAAPSNTSAAPAAALTATQALLDGLRDWGDLRAEPLVGPLQAVLRDVAGGRGQVEPAAVTVVLEHLVRLKSALAAAAASGEVTGASAQGALAGLWLLMPSPAASAAAAVGPAVVAVPATDVASAAVAMPSAALAASAVEAAGAASAPMAAAEAEAATVAAPSALPAPADRAQAPSTAATAMAATAAVDGSSLRLALAAQALRAQLWASPDMSVDERQRWHQLLDRLDVAAAQGGDRATSGSTLPAVAGELLRTFEQHRQQAMVREQADHQRHVRQVGGMLLLLVALAAYFLYSNHLVMRGGLRVLREQIERLGRGDLRSQGTGFGKDEIGLSLRTLDRGMHSLASLMDAVHQGVAAVSHASRDVANGNAGLANRTGSMRSAMGDVSTRAQDSCQRMDQCATAVELVTEQVRQARVEARRSRQAMAQLQERMQSLQARSQEIAQMVGIMETIAFQSKLLSLNASVEAAGAGENGKGFAVVAQEMRALAERSGQSAQRIRDIVATSVADIGDGGVLAERADACVRHTDEAMREIDDVMISVVQATREGMSQTSEVLTIARDVETAVDKNTRLIDQLAQASQALRDQGDALRRSVRHFALD</sequence>
<dbReference type="GO" id="GO:0016020">
    <property type="term" value="C:membrane"/>
    <property type="evidence" value="ECO:0007669"/>
    <property type="project" value="InterPro"/>
</dbReference>
<gene>
    <name evidence="7" type="ORF">G3A44_09695</name>
</gene>
<dbReference type="GO" id="GO:0007165">
    <property type="term" value="P:signal transduction"/>
    <property type="evidence" value="ECO:0007669"/>
    <property type="project" value="UniProtKB-KW"/>
</dbReference>
<dbReference type="Pfam" id="PF00015">
    <property type="entry name" value="MCPsignal"/>
    <property type="match status" value="1"/>
</dbReference>
<keyword evidence="5" id="KW-1133">Transmembrane helix</keyword>
<feature type="transmembrane region" description="Helical" evidence="5">
    <location>
        <begin position="44"/>
        <end position="63"/>
    </location>
</feature>
<keyword evidence="4" id="KW-0175">Coiled coil</keyword>
<dbReference type="Gene3D" id="1.10.287.950">
    <property type="entry name" value="Methyl-accepting chemotaxis protein"/>
    <property type="match status" value="1"/>
</dbReference>